<proteinExistence type="predicted"/>
<sequence length="108" mass="12476">MEKGWIGIDLDGTLAEYDTWRGIEHIGNPVIPMVNTVKLWLDHGYRVKIFTARAVYGQSAIDIIHQWCEQNSLPALEVTNIKDFAMIELWDDRCFRIETNTGRILSIQ</sequence>
<evidence type="ECO:0000313" key="1">
    <source>
        <dbReference type="EMBL" id="QJA87528.1"/>
    </source>
</evidence>
<organism evidence="1">
    <name type="scientific">viral metagenome</name>
    <dbReference type="NCBI Taxonomy" id="1070528"/>
    <lineage>
        <taxon>unclassified sequences</taxon>
        <taxon>metagenomes</taxon>
        <taxon>organismal metagenomes</taxon>
    </lineage>
</organism>
<dbReference type="EMBL" id="MT142713">
    <property type="protein sequence ID" value="QJA87528.1"/>
    <property type="molecule type" value="Genomic_DNA"/>
</dbReference>
<dbReference type="AlphaFoldDB" id="A0A6M3L2E4"/>
<name>A0A6M3L2E4_9ZZZZ</name>
<reference evidence="1" key="1">
    <citation type="submission" date="2020-03" db="EMBL/GenBank/DDBJ databases">
        <title>The deep terrestrial virosphere.</title>
        <authorList>
            <person name="Holmfeldt K."/>
            <person name="Nilsson E."/>
            <person name="Simone D."/>
            <person name="Lopez-Fernandez M."/>
            <person name="Wu X."/>
            <person name="de Brujin I."/>
            <person name="Lundin D."/>
            <person name="Andersson A."/>
            <person name="Bertilsson S."/>
            <person name="Dopson M."/>
        </authorList>
    </citation>
    <scope>NUCLEOTIDE SEQUENCE</scope>
    <source>
        <strain evidence="1">MM415B02971</strain>
    </source>
</reference>
<gene>
    <name evidence="1" type="ORF">MM415B02971_0007</name>
</gene>
<accession>A0A6M3L2E4</accession>
<dbReference type="InterPro" id="IPR036412">
    <property type="entry name" value="HAD-like_sf"/>
</dbReference>
<dbReference type="Gene3D" id="3.40.50.1000">
    <property type="entry name" value="HAD superfamily/HAD-like"/>
    <property type="match status" value="1"/>
</dbReference>
<evidence type="ECO:0008006" key="2">
    <source>
        <dbReference type="Google" id="ProtNLM"/>
    </source>
</evidence>
<protein>
    <recommendedName>
        <fullName evidence="2">Polynucleotide kinase</fullName>
    </recommendedName>
</protein>
<dbReference type="SUPFAM" id="SSF56784">
    <property type="entry name" value="HAD-like"/>
    <property type="match status" value="1"/>
</dbReference>
<dbReference type="InterPro" id="IPR023214">
    <property type="entry name" value="HAD_sf"/>
</dbReference>